<evidence type="ECO:0000259" key="5">
    <source>
        <dbReference type="Pfam" id="PF12551"/>
    </source>
</evidence>
<dbReference type="InterPro" id="IPR051321">
    <property type="entry name" value="PHA/PHB_synthase"/>
</dbReference>
<evidence type="ECO:0000259" key="4">
    <source>
        <dbReference type="Pfam" id="PF07167"/>
    </source>
</evidence>
<dbReference type="InterPro" id="IPR029058">
    <property type="entry name" value="AB_hydrolase_fold"/>
</dbReference>
<dbReference type="InterPro" id="IPR010941">
    <property type="entry name" value="PhaC_N"/>
</dbReference>
<dbReference type="InterPro" id="IPR022211">
    <property type="entry name" value="PHBC_N"/>
</dbReference>
<dbReference type="GO" id="GO:0042619">
    <property type="term" value="P:poly-hydroxybutyrate biosynthetic process"/>
    <property type="evidence" value="ECO:0007669"/>
    <property type="project" value="InterPro"/>
</dbReference>
<name>A0A2S5JK56_9RHOB</name>
<protein>
    <submittedName>
        <fullName evidence="6">Polyhydroxyalkanoate synthase</fullName>
    </submittedName>
</protein>
<evidence type="ECO:0000256" key="2">
    <source>
        <dbReference type="ARBA" id="ARBA00023315"/>
    </source>
</evidence>
<proteinExistence type="predicted"/>
<dbReference type="AlphaFoldDB" id="A0A2S5JK56"/>
<evidence type="ECO:0000313" key="7">
    <source>
        <dbReference type="Proteomes" id="UP000239736"/>
    </source>
</evidence>
<keyword evidence="7" id="KW-1185">Reference proteome</keyword>
<evidence type="ECO:0000256" key="3">
    <source>
        <dbReference type="SAM" id="MobiDB-lite"/>
    </source>
</evidence>
<dbReference type="EMBL" id="PRDS01000002">
    <property type="protein sequence ID" value="PPB81781.1"/>
    <property type="molecule type" value="Genomic_DNA"/>
</dbReference>
<comment type="caution">
    <text evidence="6">The sequence shown here is derived from an EMBL/GenBank/DDBJ whole genome shotgun (WGS) entry which is preliminary data.</text>
</comment>
<evidence type="ECO:0000256" key="1">
    <source>
        <dbReference type="ARBA" id="ARBA00022679"/>
    </source>
</evidence>
<sequence length="614" mass="68769">MTARTSSRKDAGTGRTSKPAAGVLRDPMPQPSPEETSATSVATDTFLQDLDRGLNAQIATLTGGLSPTALTQAWADWAMHLALSPGKQMQLGAKAARKAQRYAAWLTSCALRTEQTAPCITPLPQDRRFADPAWNAWPYNAMAQGFLLTQQWWHNATTGVRGVTPQHERVVEFTARQILDTWSPSNFAWTNPEVVQRTLQSGGLNLVRGWNNLMADTLRTIRGEKPAGAENYRVGENLAVTPGKVVLRNRLIELIQYAPATDKVRPEPILIVPAWIMKYYILDLSPHNSLVRYLTGQGFTVFMISWKNPDAGDRDLGMEDYRKLGVMAALDAVQSITGAPNVHAIGYCLGGTLLSIAAAAMARDGDDRLATMTLLAAQTDFTEAGELKLFINEDQIAFLEDMMWEKGYLETRQMAGAFQMLRSNDLIWSRILRHYLMGEPPRMNDLMAWNADATRMPYRMHSEYLRKLYLNNDLAEGRYLVEGRPVALRDIRVPILMVGTESDHVAPWRSVYKMHLQADTEITFILTNGGHNAGIVSEPGHPRRHYRIRRQTESDQYLDPDRWLAETPEREGSWWPELVTWLAAHSGTPVAPPPMGNAEYPAMEDAPGRYVMLR</sequence>
<dbReference type="PANTHER" id="PTHR36837:SF5">
    <property type="entry name" value="POLY-3-HYDROXYBUTYRATE SYNTHASE"/>
    <property type="match status" value="1"/>
</dbReference>
<dbReference type="RefSeq" id="WP_211289167.1">
    <property type="nucleotide sequence ID" value="NZ_PRDS01000002.1"/>
</dbReference>
<dbReference type="SUPFAM" id="SSF53474">
    <property type="entry name" value="alpha/beta-Hydrolases"/>
    <property type="match status" value="1"/>
</dbReference>
<feature type="domain" description="Poly-beta-hydroxybutyrate polymerase N-terminal" evidence="4">
    <location>
        <begin position="125"/>
        <end position="294"/>
    </location>
</feature>
<dbReference type="GO" id="GO:0016746">
    <property type="term" value="F:acyltransferase activity"/>
    <property type="evidence" value="ECO:0007669"/>
    <property type="project" value="UniProtKB-KW"/>
</dbReference>
<keyword evidence="2" id="KW-0012">Acyltransferase</keyword>
<gene>
    <name evidence="6" type="ORF">LV82_00998</name>
</gene>
<dbReference type="PANTHER" id="PTHR36837">
    <property type="entry name" value="POLY(3-HYDROXYALKANOATE) POLYMERASE SUBUNIT PHAC"/>
    <property type="match status" value="1"/>
</dbReference>
<dbReference type="Pfam" id="PF07167">
    <property type="entry name" value="PhaC_N"/>
    <property type="match status" value="1"/>
</dbReference>
<feature type="region of interest" description="Disordered" evidence="3">
    <location>
        <begin position="1"/>
        <end position="40"/>
    </location>
</feature>
<organism evidence="6 7">
    <name type="scientific">Albidovulum inexpectatum</name>
    <dbReference type="NCBI Taxonomy" id="196587"/>
    <lineage>
        <taxon>Bacteria</taxon>
        <taxon>Pseudomonadati</taxon>
        <taxon>Pseudomonadota</taxon>
        <taxon>Alphaproteobacteria</taxon>
        <taxon>Rhodobacterales</taxon>
        <taxon>Paracoccaceae</taxon>
        <taxon>Albidovulum</taxon>
    </lineage>
</organism>
<accession>A0A2S5JK56</accession>
<feature type="domain" description="Poly-beta-hydroxybutyrate polymerase N-terminal" evidence="5">
    <location>
        <begin position="48"/>
        <end position="87"/>
    </location>
</feature>
<keyword evidence="1" id="KW-0808">Transferase</keyword>
<dbReference type="Pfam" id="PF12551">
    <property type="entry name" value="PHBC_N"/>
    <property type="match status" value="1"/>
</dbReference>
<reference evidence="6 7" key="1">
    <citation type="submission" date="2018-01" db="EMBL/GenBank/DDBJ databases">
        <title>Genomic Encyclopedia of Archaeal and Bacterial Type Strains, Phase II (KMG-II): from individual species to whole genera.</title>
        <authorList>
            <person name="Goeker M."/>
        </authorList>
    </citation>
    <scope>NUCLEOTIDE SEQUENCE [LARGE SCALE GENOMIC DNA]</scope>
    <source>
        <strain evidence="6 7">DSM 12048</strain>
    </source>
</reference>
<dbReference type="Gene3D" id="3.40.50.1820">
    <property type="entry name" value="alpha/beta hydrolase"/>
    <property type="match status" value="1"/>
</dbReference>
<dbReference type="Proteomes" id="UP000239736">
    <property type="component" value="Unassembled WGS sequence"/>
</dbReference>
<evidence type="ECO:0000313" key="6">
    <source>
        <dbReference type="EMBL" id="PPB81781.1"/>
    </source>
</evidence>